<dbReference type="Proteomes" id="UP001054945">
    <property type="component" value="Unassembled WGS sequence"/>
</dbReference>
<organism evidence="1 2">
    <name type="scientific">Caerostris extrusa</name>
    <name type="common">Bark spider</name>
    <name type="synonym">Caerostris bankana</name>
    <dbReference type="NCBI Taxonomy" id="172846"/>
    <lineage>
        <taxon>Eukaryota</taxon>
        <taxon>Metazoa</taxon>
        <taxon>Ecdysozoa</taxon>
        <taxon>Arthropoda</taxon>
        <taxon>Chelicerata</taxon>
        <taxon>Arachnida</taxon>
        <taxon>Araneae</taxon>
        <taxon>Araneomorphae</taxon>
        <taxon>Entelegynae</taxon>
        <taxon>Araneoidea</taxon>
        <taxon>Araneidae</taxon>
        <taxon>Caerostris</taxon>
    </lineage>
</organism>
<name>A0AAV4PM19_CAEEX</name>
<sequence length="120" mass="13186">MKLLTDGNSTDMRPVFISSRCAWSWGETTFSSLGVIRLKAGTLANNDQLLFSQAGIKRPESVILLRWLLMWSGHLKKWRMSPVHQICALEAQSAFVDFAGHCSPAGSSGCHIGHSPLLSM</sequence>
<proteinExistence type="predicted"/>
<evidence type="ECO:0000313" key="1">
    <source>
        <dbReference type="EMBL" id="GIX98437.1"/>
    </source>
</evidence>
<gene>
    <name evidence="1" type="ORF">CEXT_348371</name>
</gene>
<reference evidence="1 2" key="1">
    <citation type="submission" date="2021-06" db="EMBL/GenBank/DDBJ databases">
        <title>Caerostris extrusa draft genome.</title>
        <authorList>
            <person name="Kono N."/>
            <person name="Arakawa K."/>
        </authorList>
    </citation>
    <scope>NUCLEOTIDE SEQUENCE [LARGE SCALE GENOMIC DNA]</scope>
</reference>
<keyword evidence="2" id="KW-1185">Reference proteome</keyword>
<accession>A0AAV4PM19</accession>
<dbReference type="EMBL" id="BPLR01004908">
    <property type="protein sequence ID" value="GIX98437.1"/>
    <property type="molecule type" value="Genomic_DNA"/>
</dbReference>
<protein>
    <submittedName>
        <fullName evidence="1">Uncharacterized protein</fullName>
    </submittedName>
</protein>
<comment type="caution">
    <text evidence="1">The sequence shown here is derived from an EMBL/GenBank/DDBJ whole genome shotgun (WGS) entry which is preliminary data.</text>
</comment>
<dbReference type="AlphaFoldDB" id="A0AAV4PM19"/>
<evidence type="ECO:0000313" key="2">
    <source>
        <dbReference type="Proteomes" id="UP001054945"/>
    </source>
</evidence>